<dbReference type="AlphaFoldDB" id="A5EY92"/>
<dbReference type="Proteomes" id="UP000000248">
    <property type="component" value="Chromosome"/>
</dbReference>
<dbReference type="KEGG" id="dno:DNO_0896"/>
<dbReference type="STRING" id="246195.DNO_0896"/>
<dbReference type="EMBL" id="CP000513">
    <property type="protein sequence ID" value="ABQ13632.1"/>
    <property type="molecule type" value="Genomic_DNA"/>
</dbReference>
<keyword evidence="2" id="KW-1185">Reference proteome</keyword>
<evidence type="ECO:0000313" key="2">
    <source>
        <dbReference type="Proteomes" id="UP000000248"/>
    </source>
</evidence>
<sequence length="56" mass="6606">MGRTFFCALAVKIVFLFLMNISERIINKNTFLWHKICMRKDLTGSVNKFHLFSPNL</sequence>
<accession>A5EY92</accession>
<gene>
    <name evidence="1" type="ordered locus">DNO_0896</name>
</gene>
<dbReference type="HOGENOM" id="CLU_3006883_0_0_6"/>
<evidence type="ECO:0000313" key="1">
    <source>
        <dbReference type="EMBL" id="ABQ13632.1"/>
    </source>
</evidence>
<organism evidence="1 2">
    <name type="scientific">Dichelobacter nodosus (strain VCS1703A)</name>
    <dbReference type="NCBI Taxonomy" id="246195"/>
    <lineage>
        <taxon>Bacteria</taxon>
        <taxon>Pseudomonadati</taxon>
        <taxon>Pseudomonadota</taxon>
        <taxon>Gammaproteobacteria</taxon>
        <taxon>Cardiobacteriales</taxon>
        <taxon>Cardiobacteriaceae</taxon>
        <taxon>Dichelobacter</taxon>
    </lineage>
</organism>
<reference evidence="1 2" key="1">
    <citation type="journal article" date="2007" name="Nat. Biotechnol.">
        <title>Genome sequence and identification of candidate vaccine antigens from the animal pathogen Dichelobacter nodosus.</title>
        <authorList>
            <person name="Myers G.S."/>
            <person name="Parker D."/>
            <person name="Al-Hasani K."/>
            <person name="Kennan R.M."/>
            <person name="Seemann T."/>
            <person name="Ren Q."/>
            <person name="Badger J.H."/>
            <person name="Selengut J.D."/>
            <person name="Deboy R.T."/>
            <person name="Tettelin H."/>
            <person name="Boyce J.D."/>
            <person name="McCarl V.P."/>
            <person name="Han X."/>
            <person name="Nelson W.C."/>
            <person name="Madupu R."/>
            <person name="Mohamoud Y."/>
            <person name="Holley T."/>
            <person name="Fedorova N."/>
            <person name="Khouri H."/>
            <person name="Bottomley S.P."/>
            <person name="Whittington R.J."/>
            <person name="Adler B."/>
            <person name="Songer J.G."/>
            <person name="Rood J.I."/>
            <person name="Paulsen I.T."/>
        </authorList>
    </citation>
    <scope>NUCLEOTIDE SEQUENCE [LARGE SCALE GENOMIC DNA]</scope>
    <source>
        <strain evidence="1 2">VCS1703A</strain>
    </source>
</reference>
<protein>
    <submittedName>
        <fullName evidence="1">Uncharacterized protein</fullName>
    </submittedName>
</protein>
<name>A5EY92_DICNV</name>
<proteinExistence type="predicted"/>